<dbReference type="Pfam" id="PF25545">
    <property type="entry name" value="DUF7924"/>
    <property type="match status" value="1"/>
</dbReference>
<dbReference type="Proteomes" id="UP000803844">
    <property type="component" value="Unassembled WGS sequence"/>
</dbReference>
<dbReference type="GeneID" id="63836854"/>
<dbReference type="EMBL" id="MU032349">
    <property type="protein sequence ID" value="KAF3763131.1"/>
    <property type="molecule type" value="Genomic_DNA"/>
</dbReference>
<organism evidence="3 4">
    <name type="scientific">Cryphonectria parasitica (strain ATCC 38755 / EP155)</name>
    <dbReference type="NCBI Taxonomy" id="660469"/>
    <lineage>
        <taxon>Eukaryota</taxon>
        <taxon>Fungi</taxon>
        <taxon>Dikarya</taxon>
        <taxon>Ascomycota</taxon>
        <taxon>Pezizomycotina</taxon>
        <taxon>Sordariomycetes</taxon>
        <taxon>Sordariomycetidae</taxon>
        <taxon>Diaporthales</taxon>
        <taxon>Cryphonectriaceae</taxon>
        <taxon>Cryphonectria-Endothia species complex</taxon>
        <taxon>Cryphonectria</taxon>
    </lineage>
</organism>
<name>A0A9P5CMI6_CRYP1</name>
<feature type="domain" description="DUF7924" evidence="2">
    <location>
        <begin position="40"/>
        <end position="211"/>
    </location>
</feature>
<dbReference type="RefSeq" id="XP_040774110.1">
    <property type="nucleotide sequence ID" value="XM_040919725.1"/>
</dbReference>
<dbReference type="OrthoDB" id="5424149at2759"/>
<sequence>MVVEVCTDLLKRSPEEGYTRAFNQAFTEFPKDVGFNNSLSAPQPDFVEGLDAREYRPVPVDECISGAVLYKDNPHSITLPHLAGEWKGRDQNMEKARLQSAFDGAALVYSRNQALSYIGKPDPPGHAEITTFTTNGTNLNLYAHYAALSKSGILEYHHYRVKSTSLIDTYQGHKAGRRGLRNEQDHAREQSYALRDEVTEYWMRQHHMALHTIAEEATPVPGVGPVRDEDETGNEIRRPCEPTPPISSKAHSKSSGSRSSSSTPDVGRSMQPPPRRSLRQKEKAKRIKYC</sequence>
<proteinExistence type="predicted"/>
<feature type="compositionally biased region" description="Basic residues" evidence="1">
    <location>
        <begin position="276"/>
        <end position="290"/>
    </location>
</feature>
<protein>
    <recommendedName>
        <fullName evidence="2">DUF7924 domain-containing protein</fullName>
    </recommendedName>
</protein>
<evidence type="ECO:0000313" key="3">
    <source>
        <dbReference type="EMBL" id="KAF3763131.1"/>
    </source>
</evidence>
<comment type="caution">
    <text evidence="3">The sequence shown here is derived from an EMBL/GenBank/DDBJ whole genome shotgun (WGS) entry which is preliminary data.</text>
</comment>
<dbReference type="AlphaFoldDB" id="A0A9P5CMI6"/>
<gene>
    <name evidence="3" type="ORF">M406DRAFT_323017</name>
</gene>
<evidence type="ECO:0000256" key="1">
    <source>
        <dbReference type="SAM" id="MobiDB-lite"/>
    </source>
</evidence>
<keyword evidence="4" id="KW-1185">Reference proteome</keyword>
<evidence type="ECO:0000313" key="4">
    <source>
        <dbReference type="Proteomes" id="UP000803844"/>
    </source>
</evidence>
<dbReference type="InterPro" id="IPR057684">
    <property type="entry name" value="DUF7924"/>
</dbReference>
<reference evidence="3" key="1">
    <citation type="journal article" date="2020" name="Phytopathology">
        <title>Genome sequence of the chestnut blight fungus Cryphonectria parasitica EP155: A fundamental resource for an archetypical invasive plant pathogen.</title>
        <authorList>
            <person name="Crouch J.A."/>
            <person name="Dawe A."/>
            <person name="Aerts A."/>
            <person name="Barry K."/>
            <person name="Churchill A.C.L."/>
            <person name="Grimwood J."/>
            <person name="Hillman B."/>
            <person name="Milgroom M.G."/>
            <person name="Pangilinan J."/>
            <person name="Smith M."/>
            <person name="Salamov A."/>
            <person name="Schmutz J."/>
            <person name="Yadav J."/>
            <person name="Grigoriev I.V."/>
            <person name="Nuss D."/>
        </authorList>
    </citation>
    <scope>NUCLEOTIDE SEQUENCE</scope>
    <source>
        <strain evidence="3">EP155</strain>
    </source>
</reference>
<feature type="region of interest" description="Disordered" evidence="1">
    <location>
        <begin position="214"/>
        <end position="290"/>
    </location>
</feature>
<accession>A0A9P5CMI6</accession>
<evidence type="ECO:0000259" key="2">
    <source>
        <dbReference type="Pfam" id="PF25545"/>
    </source>
</evidence>
<feature type="compositionally biased region" description="Low complexity" evidence="1">
    <location>
        <begin position="247"/>
        <end position="262"/>
    </location>
</feature>